<accession>A0ABU0RZN8</accession>
<dbReference type="InterPro" id="IPR003594">
    <property type="entry name" value="HATPase_dom"/>
</dbReference>
<dbReference type="SUPFAM" id="SSF55874">
    <property type="entry name" value="ATPase domain of HSP90 chaperone/DNA topoisomerase II/histidine kinase"/>
    <property type="match status" value="1"/>
</dbReference>
<dbReference type="Gene3D" id="3.30.565.10">
    <property type="entry name" value="Histidine kinase-like ATPase, C-terminal domain"/>
    <property type="match status" value="1"/>
</dbReference>
<keyword evidence="5" id="KW-1185">Reference proteome</keyword>
<feature type="region of interest" description="Disordered" evidence="2">
    <location>
        <begin position="164"/>
        <end position="319"/>
    </location>
</feature>
<keyword evidence="1" id="KW-0808">Transferase</keyword>
<name>A0ABU0RZN8_9ACTN</name>
<comment type="caution">
    <text evidence="4">The sequence shown here is derived from an EMBL/GenBank/DDBJ whole genome shotgun (WGS) entry which is preliminary data.</text>
</comment>
<dbReference type="PANTHER" id="PTHR35526:SF3">
    <property type="entry name" value="ANTI-SIGMA-F FACTOR RSBW"/>
    <property type="match status" value="1"/>
</dbReference>
<reference evidence="4 5" key="1">
    <citation type="submission" date="2023-07" db="EMBL/GenBank/DDBJ databases">
        <title>Comparative genomics of wheat-associated soil bacteria to identify genetic determinants of phenazine resistance.</title>
        <authorList>
            <person name="Mouncey N."/>
        </authorList>
    </citation>
    <scope>NUCLEOTIDE SEQUENCE [LARGE SCALE GENOMIC DNA]</scope>
    <source>
        <strain evidence="4 5">W2I16</strain>
    </source>
</reference>
<evidence type="ECO:0000259" key="3">
    <source>
        <dbReference type="Pfam" id="PF13581"/>
    </source>
</evidence>
<protein>
    <submittedName>
        <fullName evidence="4">Anti-sigma regulatory factor (Ser/Thr protein kinase)</fullName>
    </submittedName>
</protein>
<dbReference type="Proteomes" id="UP001223072">
    <property type="component" value="Unassembled WGS sequence"/>
</dbReference>
<feature type="compositionally biased region" description="Pro residues" evidence="2">
    <location>
        <begin position="229"/>
        <end position="272"/>
    </location>
</feature>
<dbReference type="Pfam" id="PF13581">
    <property type="entry name" value="HATPase_c_2"/>
    <property type="match status" value="1"/>
</dbReference>
<sequence length="319" mass="32386">MAPPSLPQPLGRMPRGRLAGHPDLPDHFRHSPQSGMFVLTATPASVGMARRKVRELLDLWNVGPDTCDSVLLVTSELVTNALTHAASERVVCRLYLSAGRLYIEVEDENRGRSLPARRRPEPDEQCGRGLLLVGVLSSDWGVRDAPDGSGRVVWAELPVEQAELPEAASPPAPAAASAPGAATAPVEPSAPAGTTALAARAASAEAPVPAGSTPAAPGAPTPASAPASAPAPAPAPAPASTPTPAPISPVPAAAPMPAPKPAPTLPPTPPTAPAVQAATPALWHPHAPIRIRPVPYSAEGIASHGPSGTPAPHPPYSRS</sequence>
<dbReference type="EMBL" id="JAUSZS010000008">
    <property type="protein sequence ID" value="MDQ0937426.1"/>
    <property type="molecule type" value="Genomic_DNA"/>
</dbReference>
<organism evidence="4 5">
    <name type="scientific">Streptomyces turgidiscabies</name>
    <dbReference type="NCBI Taxonomy" id="85558"/>
    <lineage>
        <taxon>Bacteria</taxon>
        <taxon>Bacillati</taxon>
        <taxon>Actinomycetota</taxon>
        <taxon>Actinomycetes</taxon>
        <taxon>Kitasatosporales</taxon>
        <taxon>Streptomycetaceae</taxon>
        <taxon>Streptomyces</taxon>
    </lineage>
</organism>
<dbReference type="PANTHER" id="PTHR35526">
    <property type="entry name" value="ANTI-SIGMA-F FACTOR RSBW-RELATED"/>
    <property type="match status" value="1"/>
</dbReference>
<dbReference type="InterPro" id="IPR050267">
    <property type="entry name" value="Anti-sigma-factor_SerPK"/>
</dbReference>
<dbReference type="CDD" id="cd16936">
    <property type="entry name" value="HATPase_RsbW-like"/>
    <property type="match status" value="1"/>
</dbReference>
<evidence type="ECO:0000313" key="4">
    <source>
        <dbReference type="EMBL" id="MDQ0937426.1"/>
    </source>
</evidence>
<evidence type="ECO:0000313" key="5">
    <source>
        <dbReference type="Proteomes" id="UP001223072"/>
    </source>
</evidence>
<feature type="region of interest" description="Disordered" evidence="2">
    <location>
        <begin position="1"/>
        <end position="31"/>
    </location>
</feature>
<feature type="domain" description="Histidine kinase/HSP90-like ATPase" evidence="3">
    <location>
        <begin position="40"/>
        <end position="154"/>
    </location>
</feature>
<feature type="compositionally biased region" description="Pro residues" evidence="2">
    <location>
        <begin position="309"/>
        <end position="319"/>
    </location>
</feature>
<dbReference type="InterPro" id="IPR036890">
    <property type="entry name" value="HATPase_C_sf"/>
</dbReference>
<keyword evidence="1" id="KW-0418">Kinase</keyword>
<evidence type="ECO:0000256" key="2">
    <source>
        <dbReference type="SAM" id="MobiDB-lite"/>
    </source>
</evidence>
<keyword evidence="1" id="KW-0723">Serine/threonine-protein kinase</keyword>
<gene>
    <name evidence="4" type="ORF">QFZ49_007401</name>
</gene>
<proteinExistence type="predicted"/>
<evidence type="ECO:0000256" key="1">
    <source>
        <dbReference type="ARBA" id="ARBA00022527"/>
    </source>
</evidence>
<feature type="compositionally biased region" description="Low complexity" evidence="2">
    <location>
        <begin position="174"/>
        <end position="228"/>
    </location>
</feature>